<dbReference type="CDD" id="cd08817">
    <property type="entry name" value="CARD_RIG-I_r2"/>
    <property type="match status" value="1"/>
</dbReference>
<dbReference type="InterPro" id="IPR041204">
    <property type="entry name" value="RIG-I-like_C"/>
</dbReference>
<keyword evidence="12" id="KW-0347">Helicase</keyword>
<dbReference type="Pfam" id="PF11648">
    <property type="entry name" value="RIG-I_C-RD"/>
    <property type="match status" value="1"/>
</dbReference>
<dbReference type="SMART" id="SM00487">
    <property type="entry name" value="DEXDc"/>
    <property type="match status" value="1"/>
</dbReference>
<evidence type="ECO:0000259" key="22">
    <source>
        <dbReference type="PROSITE" id="PS51194"/>
    </source>
</evidence>
<dbReference type="InterPro" id="IPR011545">
    <property type="entry name" value="DEAD/DEAH_box_helicase_dom"/>
</dbReference>
<reference evidence="24" key="1">
    <citation type="submission" date="2020-08" db="EMBL/GenBank/DDBJ databases">
        <title>Chromosome-level assembly of Southern catfish (Silurus meridionalis) provides insights into visual adaptation to the nocturnal and benthic lifestyles.</title>
        <authorList>
            <person name="Zhang Y."/>
            <person name="Wang D."/>
            <person name="Peng Z."/>
        </authorList>
    </citation>
    <scope>NUCLEOTIDE SEQUENCE</scope>
    <source>
        <strain evidence="24">SWU-2019-XX</strain>
        <tissue evidence="24">Muscle</tissue>
    </source>
</reference>
<dbReference type="PANTHER" id="PTHR14074:SF16">
    <property type="entry name" value="ANTIVIRAL INNATE IMMUNE RESPONSE RECEPTOR RIG-I"/>
    <property type="match status" value="1"/>
</dbReference>
<keyword evidence="4" id="KW-0963">Cytoplasm</keyword>
<evidence type="ECO:0000313" key="25">
    <source>
        <dbReference type="Proteomes" id="UP000606274"/>
    </source>
</evidence>
<evidence type="ECO:0000256" key="4">
    <source>
        <dbReference type="ARBA" id="ARBA00022490"/>
    </source>
</evidence>
<dbReference type="SUPFAM" id="SSF52540">
    <property type="entry name" value="P-loop containing nucleoside triphosphate hydrolases"/>
    <property type="match status" value="1"/>
</dbReference>
<feature type="domain" description="RLR CTR" evidence="23">
    <location>
        <begin position="803"/>
        <end position="931"/>
    </location>
</feature>
<dbReference type="Proteomes" id="UP000606274">
    <property type="component" value="Unassembled WGS sequence"/>
</dbReference>
<dbReference type="GO" id="GO:0005737">
    <property type="term" value="C:cytoplasm"/>
    <property type="evidence" value="ECO:0007669"/>
    <property type="project" value="UniProtKB-SubCell"/>
</dbReference>
<dbReference type="Gene3D" id="1.20.1320.30">
    <property type="match status" value="1"/>
</dbReference>
<dbReference type="SMART" id="SM00490">
    <property type="entry name" value="HELICc"/>
    <property type="match status" value="1"/>
</dbReference>
<evidence type="ECO:0000256" key="7">
    <source>
        <dbReference type="ARBA" id="ARBA00022588"/>
    </source>
</evidence>
<dbReference type="InterPro" id="IPR001650">
    <property type="entry name" value="Helicase_C-like"/>
</dbReference>
<dbReference type="Pfam" id="PF16739">
    <property type="entry name" value="CARD_2"/>
    <property type="match status" value="2"/>
</dbReference>
<dbReference type="CDD" id="cd15805">
    <property type="entry name" value="RIG-I_C"/>
    <property type="match status" value="1"/>
</dbReference>
<keyword evidence="15" id="KW-0832">Ubl conjugation</keyword>
<evidence type="ECO:0000313" key="24">
    <source>
        <dbReference type="EMBL" id="KAF7696378.1"/>
    </source>
</evidence>
<dbReference type="PROSITE" id="PS51194">
    <property type="entry name" value="HELICASE_CTER"/>
    <property type="match status" value="1"/>
</dbReference>
<keyword evidence="25" id="KW-1185">Reference proteome</keyword>
<dbReference type="Gene3D" id="2.170.150.30">
    <property type="entry name" value="RIG-I-like receptor, C-terminal regulatory domain"/>
    <property type="match status" value="1"/>
</dbReference>
<proteinExistence type="inferred from homology"/>
<keyword evidence="7" id="KW-0399">Innate immunity</keyword>
<dbReference type="AlphaFoldDB" id="A0A8T0AW44"/>
<keyword evidence="17" id="KW-0694">RNA-binding</keyword>
<dbReference type="InterPro" id="IPR038557">
    <property type="entry name" value="RLR_C_sf"/>
</dbReference>
<evidence type="ECO:0000256" key="19">
    <source>
        <dbReference type="ARBA" id="ARBA00049390"/>
    </source>
</evidence>
<feature type="domain" description="Helicase C-terminal" evidence="22">
    <location>
        <begin position="615"/>
        <end position="797"/>
    </location>
</feature>
<keyword evidence="9" id="KW-0677">Repeat</keyword>
<sequence length="944" mass="107781">MYELEKELLRRFSTTITHFLRPSYIRGFLTNYLDEETVERILSEEKSSGTTAAQMLLDRMLELEEVGWFQAFLDILLVSEYTGLHIAISKWDFAELEALNPHRRLLDQVEMSITKNMKPRELLPHMSNCLTQRECEEIRALEEQKGCMAASVRLVECLRHSDKSNWFKEFKLALQNCDQNLALQLLEPDENGNCAQHCEENDVVMTTVCFEYREDGESDDLMSNSELSETEQSVKGAEGGMASDSERHMELREYQKELATAACDGLNTIVCAPTGCGKTIVALAICEHHLKKYPEKAKVVFMATKVEVYEQQCKLFKKYFSKEPSIRVQGVCGEMANINLRTQVASSDVLVMTPQILVNGLQRGDVTSLNTFTLLLLDECHNTTGKHPYKNIMSIYTDIKHTNNNTHSLPQVVGFTASVGIGSFKNVKEAESNICLLCANLDTRVITTVTKNIDELRSFVHTPEKLFYLVTPCTSDPFILILKNIMKSIENLSNKVFNIATVSQVQKGDYGSQMYEQWIVDVQKRCRLLRFNDPEEERRVCRALYTYTEHLRKYNDALIINEDARTKDALDFMDAFIRDLSNATPDPTELQLTDLYQAQHEQLCHLAAEGEQNPKLQELKFILDEEYSNNQQTRTVLFVRTRALADALKKWIEETDSLKFLKPGVLIGRGRKSQLSGSGMTLTGQKGVLDTFKSSNESKILIATSVADEGIDIPQCNLVLMYEYVGNVVKMVQVRGRGRAHGSRCFLISSKQERIDKEKLNMEREELVEAAIKNLQCSPEILRAKVDRFQKEDVARRSYVNLSGEKTLTEGSYELLCGKCKKFGCFSDDLRVLQESHHIVMDRSIFQRCGTKPHAKPKTFDNITKTKKMFCLDCKLDWGIIASYMNIQDLPVVKIESFIVQDRVTKKQTLFRKWRDVTFYMREFDVTETAGGDVGAENDETKTK</sequence>
<keyword evidence="5" id="KW-1017">Isopeptide bond</keyword>
<dbReference type="Pfam" id="PF00271">
    <property type="entry name" value="Helicase_C"/>
    <property type="match status" value="1"/>
</dbReference>
<dbReference type="PANTHER" id="PTHR14074">
    <property type="entry name" value="HELICASE WITH DEATH DOMAIN-RELATED"/>
    <property type="match status" value="1"/>
</dbReference>
<feature type="region of interest" description="Disordered" evidence="20">
    <location>
        <begin position="217"/>
        <end position="244"/>
    </location>
</feature>
<dbReference type="GO" id="GO:0140374">
    <property type="term" value="P:antiviral innate immune response"/>
    <property type="evidence" value="ECO:0007669"/>
    <property type="project" value="TreeGrafter"/>
</dbReference>
<evidence type="ECO:0000259" key="21">
    <source>
        <dbReference type="PROSITE" id="PS51192"/>
    </source>
</evidence>
<dbReference type="GO" id="GO:0003725">
    <property type="term" value="F:double-stranded RNA binding"/>
    <property type="evidence" value="ECO:0007669"/>
    <property type="project" value="TreeGrafter"/>
</dbReference>
<organism evidence="24 25">
    <name type="scientific">Silurus meridionalis</name>
    <name type="common">Southern catfish</name>
    <name type="synonym">Silurus soldatovi meridionalis</name>
    <dbReference type="NCBI Taxonomy" id="175797"/>
    <lineage>
        <taxon>Eukaryota</taxon>
        <taxon>Metazoa</taxon>
        <taxon>Chordata</taxon>
        <taxon>Craniata</taxon>
        <taxon>Vertebrata</taxon>
        <taxon>Euteleostomi</taxon>
        <taxon>Actinopterygii</taxon>
        <taxon>Neopterygii</taxon>
        <taxon>Teleostei</taxon>
        <taxon>Ostariophysi</taxon>
        <taxon>Siluriformes</taxon>
        <taxon>Siluridae</taxon>
        <taxon>Silurus</taxon>
    </lineage>
</organism>
<dbReference type="OrthoDB" id="416741at2759"/>
<evidence type="ECO:0000256" key="6">
    <source>
        <dbReference type="ARBA" id="ARBA00022553"/>
    </source>
</evidence>
<keyword evidence="13" id="KW-0862">Zinc</keyword>
<dbReference type="GO" id="GO:0003724">
    <property type="term" value="F:RNA helicase activity"/>
    <property type="evidence" value="ECO:0007669"/>
    <property type="project" value="UniProtKB-EC"/>
</dbReference>
<evidence type="ECO:0000256" key="3">
    <source>
        <dbReference type="ARBA" id="ARBA00012552"/>
    </source>
</evidence>
<dbReference type="GO" id="GO:0003727">
    <property type="term" value="F:single-stranded RNA binding"/>
    <property type="evidence" value="ECO:0007669"/>
    <property type="project" value="TreeGrafter"/>
</dbReference>
<dbReference type="EMBL" id="JABFDY010000016">
    <property type="protein sequence ID" value="KAF7696378.1"/>
    <property type="molecule type" value="Genomic_DNA"/>
</dbReference>
<evidence type="ECO:0000256" key="5">
    <source>
        <dbReference type="ARBA" id="ARBA00022499"/>
    </source>
</evidence>
<dbReference type="GO" id="GO:0008270">
    <property type="term" value="F:zinc ion binding"/>
    <property type="evidence" value="ECO:0007669"/>
    <property type="project" value="TreeGrafter"/>
</dbReference>
<protein>
    <recommendedName>
        <fullName evidence="3">RNA helicase</fullName>
        <ecNumber evidence="3">3.6.4.13</ecNumber>
    </recommendedName>
</protein>
<evidence type="ECO:0000259" key="23">
    <source>
        <dbReference type="PROSITE" id="PS51789"/>
    </source>
</evidence>
<evidence type="ECO:0000256" key="12">
    <source>
        <dbReference type="ARBA" id="ARBA00022806"/>
    </source>
</evidence>
<dbReference type="Gene3D" id="1.10.533.10">
    <property type="entry name" value="Death Domain, Fas"/>
    <property type="match status" value="2"/>
</dbReference>
<evidence type="ECO:0000256" key="16">
    <source>
        <dbReference type="ARBA" id="ARBA00022859"/>
    </source>
</evidence>
<evidence type="ECO:0000256" key="10">
    <source>
        <dbReference type="ARBA" id="ARBA00022741"/>
    </source>
</evidence>
<evidence type="ECO:0000256" key="8">
    <source>
        <dbReference type="ARBA" id="ARBA00022723"/>
    </source>
</evidence>
<dbReference type="GO" id="GO:0002753">
    <property type="term" value="P:cytoplasmic pattern recognition receptor signaling pathway"/>
    <property type="evidence" value="ECO:0007669"/>
    <property type="project" value="TreeGrafter"/>
</dbReference>
<evidence type="ECO:0000256" key="17">
    <source>
        <dbReference type="ARBA" id="ARBA00022884"/>
    </source>
</evidence>
<evidence type="ECO:0000256" key="13">
    <source>
        <dbReference type="ARBA" id="ARBA00022833"/>
    </source>
</evidence>
<gene>
    <name evidence="24" type="ORF">HF521_006472</name>
</gene>
<accession>A0A8T0AW44</accession>
<keyword evidence="6" id="KW-0597">Phosphoprotein</keyword>
<dbReference type="PROSITE" id="PS51789">
    <property type="entry name" value="RLR_CTR"/>
    <property type="match status" value="1"/>
</dbReference>
<dbReference type="GO" id="GO:0016787">
    <property type="term" value="F:hydrolase activity"/>
    <property type="evidence" value="ECO:0007669"/>
    <property type="project" value="UniProtKB-KW"/>
</dbReference>
<evidence type="ECO:0000256" key="1">
    <source>
        <dbReference type="ARBA" id="ARBA00004496"/>
    </source>
</evidence>
<comment type="catalytic activity">
    <reaction evidence="19">
        <text>ATP + H2O = ADP + phosphate + H(+)</text>
        <dbReference type="Rhea" id="RHEA:13065"/>
        <dbReference type="ChEBI" id="CHEBI:15377"/>
        <dbReference type="ChEBI" id="CHEBI:15378"/>
        <dbReference type="ChEBI" id="CHEBI:30616"/>
        <dbReference type="ChEBI" id="CHEBI:43474"/>
        <dbReference type="ChEBI" id="CHEBI:456216"/>
        <dbReference type="EC" id="3.6.4.13"/>
    </reaction>
    <physiologicalReaction direction="left-to-right" evidence="19">
        <dbReference type="Rhea" id="RHEA:13066"/>
    </physiologicalReaction>
</comment>
<dbReference type="Pfam" id="PF00270">
    <property type="entry name" value="DEAD"/>
    <property type="match status" value="1"/>
</dbReference>
<comment type="subcellular location">
    <subcellularLocation>
        <location evidence="1">Cytoplasm</location>
    </subcellularLocation>
</comment>
<comment type="caution">
    <text evidence="24">The sequence shown here is derived from an EMBL/GenBank/DDBJ whole genome shotgun (WGS) entry which is preliminary data.</text>
</comment>
<keyword evidence="10" id="KW-0547">Nucleotide-binding</keyword>
<evidence type="ECO:0000256" key="15">
    <source>
        <dbReference type="ARBA" id="ARBA00022843"/>
    </source>
</evidence>
<dbReference type="InterPro" id="IPR031964">
    <property type="entry name" value="CARD_dom"/>
</dbReference>
<dbReference type="InterPro" id="IPR011029">
    <property type="entry name" value="DEATH-like_dom_sf"/>
</dbReference>
<dbReference type="PROSITE" id="PS51192">
    <property type="entry name" value="HELICASE_ATP_BIND_1"/>
    <property type="match status" value="1"/>
</dbReference>
<dbReference type="InterPro" id="IPR027417">
    <property type="entry name" value="P-loop_NTPase"/>
</dbReference>
<dbReference type="Pfam" id="PF18119">
    <property type="entry name" value="RIG-I_C"/>
    <property type="match status" value="1"/>
</dbReference>
<keyword evidence="18" id="KW-0051">Antiviral defense</keyword>
<dbReference type="Gene3D" id="3.40.50.300">
    <property type="entry name" value="P-loop containing nucleotide triphosphate hydrolases"/>
    <property type="match status" value="2"/>
</dbReference>
<name>A0A8T0AW44_SILME</name>
<dbReference type="InterPro" id="IPR042145">
    <property type="entry name" value="CARD_RIG-I_r2"/>
</dbReference>
<comment type="similarity">
    <text evidence="2">Belongs to the helicase family. RLR subfamily.</text>
</comment>
<keyword evidence="16" id="KW-0391">Immunity</keyword>
<evidence type="ECO:0000256" key="9">
    <source>
        <dbReference type="ARBA" id="ARBA00022737"/>
    </source>
</evidence>
<dbReference type="InterPro" id="IPR021673">
    <property type="entry name" value="RLR_CTR"/>
</dbReference>
<evidence type="ECO:0000256" key="20">
    <source>
        <dbReference type="SAM" id="MobiDB-lite"/>
    </source>
</evidence>
<dbReference type="GO" id="GO:0005524">
    <property type="term" value="F:ATP binding"/>
    <property type="evidence" value="ECO:0007669"/>
    <property type="project" value="UniProtKB-KW"/>
</dbReference>
<dbReference type="FunFam" id="2.170.150.30:FF:000001">
    <property type="entry name" value="Probable ATP-dependent RNA helicase DDX58"/>
    <property type="match status" value="1"/>
</dbReference>
<dbReference type="InterPro" id="IPR014001">
    <property type="entry name" value="Helicase_ATP-bd"/>
</dbReference>
<evidence type="ECO:0000256" key="18">
    <source>
        <dbReference type="ARBA" id="ARBA00023118"/>
    </source>
</evidence>
<feature type="compositionally biased region" description="Polar residues" evidence="20">
    <location>
        <begin position="221"/>
        <end position="233"/>
    </location>
</feature>
<dbReference type="EC" id="3.6.4.13" evidence="3"/>
<evidence type="ECO:0000256" key="11">
    <source>
        <dbReference type="ARBA" id="ARBA00022801"/>
    </source>
</evidence>
<evidence type="ECO:0000256" key="2">
    <source>
        <dbReference type="ARBA" id="ARBA00006866"/>
    </source>
</evidence>
<feature type="domain" description="Helicase ATP-binding" evidence="21">
    <location>
        <begin position="259"/>
        <end position="437"/>
    </location>
</feature>
<dbReference type="InterPro" id="IPR051363">
    <property type="entry name" value="RLR_Helicase"/>
</dbReference>
<keyword evidence="8" id="KW-0479">Metal-binding</keyword>
<dbReference type="FunFam" id="3.40.50.300:FF:001233">
    <property type="entry name" value="Probable ATP-dependent RNA helicase DDX58"/>
    <property type="match status" value="1"/>
</dbReference>
<keyword evidence="14" id="KW-0067">ATP-binding</keyword>
<evidence type="ECO:0000256" key="14">
    <source>
        <dbReference type="ARBA" id="ARBA00022840"/>
    </source>
</evidence>
<keyword evidence="11" id="KW-0378">Hydrolase</keyword>